<dbReference type="Proteomes" id="UP000042958">
    <property type="component" value="Unassembled WGS sequence"/>
</dbReference>
<reference evidence="6" key="1">
    <citation type="journal article" date="2015" name="Genome Announc.">
        <title>Draft genome sequence of the fungus Penicillium brasilianum MG11.</title>
        <authorList>
            <person name="Horn F."/>
            <person name="Linde J."/>
            <person name="Mattern D.J."/>
            <person name="Walther G."/>
            <person name="Guthke R."/>
            <person name="Brakhage A.A."/>
            <person name="Valiante V."/>
        </authorList>
    </citation>
    <scope>NUCLEOTIDE SEQUENCE [LARGE SCALE GENOMIC DNA]</scope>
    <source>
        <strain evidence="6">MG11</strain>
    </source>
</reference>
<evidence type="ECO:0000259" key="4">
    <source>
        <dbReference type="Pfam" id="PF02826"/>
    </source>
</evidence>
<sequence>MGKPIVLQLGDDIRWNHELYGKFKDQFEIRRSYSMSRPEFIRALKEKKFGDFSAIYRPFWNTGGEMGNWDEELISLLPDSCKVYASAGAGFDWVDTACLAKKGVVYCNAAAACTESVADAALWLIISTFRLFSWSGMAARSLDPDQFVDANRNLAPVSFNPKGHTLGIIGFGQIGRRTAEKAYLALNMKILYHDIVQMPQELEQVSQATYHKSMDTLLAESDCVVVATPFSGETLLNASLLSKMKRGSRLVNIARGKLLDEAALLDALKNGQLSAAGLDVHYNEPHVNHELGKMKNVEVLSHNAGASLDSHIGFERLGMENIISFHEKGKAITPVNAHLVAKAASSKL</sequence>
<dbReference type="AlphaFoldDB" id="A0A0F7U1G4"/>
<comment type="similarity">
    <text evidence="2">Belongs to the D-isomer specific 2-hydroxyacid dehydrogenase family.</text>
</comment>
<keyword evidence="6" id="KW-1185">Reference proteome</keyword>
<dbReference type="Gene3D" id="3.40.50.720">
    <property type="entry name" value="NAD(P)-binding Rossmann-like Domain"/>
    <property type="match status" value="2"/>
</dbReference>
<evidence type="ECO:0000259" key="3">
    <source>
        <dbReference type="Pfam" id="PF00389"/>
    </source>
</evidence>
<dbReference type="GO" id="GO:0051287">
    <property type="term" value="F:NAD binding"/>
    <property type="evidence" value="ECO:0007669"/>
    <property type="project" value="InterPro"/>
</dbReference>
<dbReference type="GO" id="GO:0005829">
    <property type="term" value="C:cytosol"/>
    <property type="evidence" value="ECO:0007669"/>
    <property type="project" value="TreeGrafter"/>
</dbReference>
<dbReference type="InterPro" id="IPR006139">
    <property type="entry name" value="D-isomer_2_OHA_DH_cat_dom"/>
</dbReference>
<dbReference type="InterPro" id="IPR036291">
    <property type="entry name" value="NAD(P)-bd_dom_sf"/>
</dbReference>
<dbReference type="GO" id="GO:0030267">
    <property type="term" value="F:glyoxylate reductase (NADPH) activity"/>
    <property type="evidence" value="ECO:0007669"/>
    <property type="project" value="TreeGrafter"/>
</dbReference>
<accession>A0A0F7U1G4</accession>
<dbReference type="InterPro" id="IPR006140">
    <property type="entry name" value="D-isomer_DH_NAD-bd"/>
</dbReference>
<dbReference type="PROSITE" id="PS00065">
    <property type="entry name" value="D_2_HYDROXYACID_DH_1"/>
    <property type="match status" value="1"/>
</dbReference>
<protein>
    <submittedName>
        <fullName evidence="5">Putative D-isomer specific 2-hydroxyacid dehydrogenase</fullName>
    </submittedName>
</protein>
<dbReference type="Pfam" id="PF02826">
    <property type="entry name" value="2-Hacid_dh_C"/>
    <property type="match status" value="1"/>
</dbReference>
<dbReference type="OrthoDB" id="9991913at2759"/>
<feature type="domain" description="D-isomer specific 2-hydroxyacid dehydrogenase NAD-binding" evidence="4">
    <location>
        <begin position="154"/>
        <end position="304"/>
    </location>
</feature>
<dbReference type="InterPro" id="IPR029753">
    <property type="entry name" value="D-isomer_DH_CS"/>
</dbReference>
<dbReference type="EMBL" id="CDHK01000013">
    <property type="protein sequence ID" value="CEJ62056.1"/>
    <property type="molecule type" value="Genomic_DNA"/>
</dbReference>
<keyword evidence="1 2" id="KW-0560">Oxidoreductase</keyword>
<feature type="domain" description="D-isomer specific 2-hydroxyacid dehydrogenase catalytic" evidence="3">
    <location>
        <begin position="68"/>
        <end position="336"/>
    </location>
</feature>
<dbReference type="PANTHER" id="PTHR10996:SF281">
    <property type="entry name" value="D-ISOMER SPECIFIC 2-HYDROXYACID DEHYDROGENASE NAD-BINDING DOMAIN-CONTAINING PROTEIN-RELATED"/>
    <property type="match status" value="1"/>
</dbReference>
<evidence type="ECO:0000256" key="2">
    <source>
        <dbReference type="RuleBase" id="RU003719"/>
    </source>
</evidence>
<dbReference type="GO" id="GO:0016618">
    <property type="term" value="F:hydroxypyruvate reductase [NAD(P)H] activity"/>
    <property type="evidence" value="ECO:0007669"/>
    <property type="project" value="TreeGrafter"/>
</dbReference>
<evidence type="ECO:0000313" key="5">
    <source>
        <dbReference type="EMBL" id="CEJ62056.1"/>
    </source>
</evidence>
<dbReference type="Pfam" id="PF00389">
    <property type="entry name" value="2-Hacid_dh"/>
    <property type="match status" value="1"/>
</dbReference>
<gene>
    <name evidence="5" type="ORF">PMG11_10569</name>
</gene>
<evidence type="ECO:0000256" key="1">
    <source>
        <dbReference type="ARBA" id="ARBA00023002"/>
    </source>
</evidence>
<proteinExistence type="inferred from homology"/>
<dbReference type="CDD" id="cd12168">
    <property type="entry name" value="Mand_dh_like"/>
    <property type="match status" value="1"/>
</dbReference>
<dbReference type="SUPFAM" id="SSF51735">
    <property type="entry name" value="NAD(P)-binding Rossmann-fold domains"/>
    <property type="match status" value="1"/>
</dbReference>
<dbReference type="InterPro" id="IPR029752">
    <property type="entry name" value="D-isomer_DH_CS1"/>
</dbReference>
<dbReference type="SUPFAM" id="SSF52283">
    <property type="entry name" value="Formate/glycerate dehydrogenase catalytic domain-like"/>
    <property type="match status" value="1"/>
</dbReference>
<dbReference type="InterPro" id="IPR050223">
    <property type="entry name" value="D-isomer_2-hydroxyacid_DH"/>
</dbReference>
<dbReference type="FunFam" id="3.40.50.720:FF:000526">
    <property type="entry name" value="D-mandelate dehydrogenase, putative"/>
    <property type="match status" value="1"/>
</dbReference>
<evidence type="ECO:0000313" key="6">
    <source>
        <dbReference type="Proteomes" id="UP000042958"/>
    </source>
</evidence>
<dbReference type="STRING" id="104259.A0A0F7U1G4"/>
<dbReference type="PROSITE" id="PS00671">
    <property type="entry name" value="D_2_HYDROXYACID_DH_3"/>
    <property type="match status" value="1"/>
</dbReference>
<organism evidence="5 6">
    <name type="scientific">Penicillium brasilianum</name>
    <dbReference type="NCBI Taxonomy" id="104259"/>
    <lineage>
        <taxon>Eukaryota</taxon>
        <taxon>Fungi</taxon>
        <taxon>Dikarya</taxon>
        <taxon>Ascomycota</taxon>
        <taxon>Pezizomycotina</taxon>
        <taxon>Eurotiomycetes</taxon>
        <taxon>Eurotiomycetidae</taxon>
        <taxon>Eurotiales</taxon>
        <taxon>Aspergillaceae</taxon>
        <taxon>Penicillium</taxon>
    </lineage>
</organism>
<dbReference type="PANTHER" id="PTHR10996">
    <property type="entry name" value="2-HYDROXYACID DEHYDROGENASE-RELATED"/>
    <property type="match status" value="1"/>
</dbReference>
<name>A0A0F7U1G4_PENBI</name>